<keyword evidence="2" id="KW-1185">Reference proteome</keyword>
<protein>
    <submittedName>
        <fullName evidence="1">Uncharacterized protein</fullName>
    </submittedName>
</protein>
<gene>
    <name evidence="1" type="ORF">LMG29542_08270</name>
</gene>
<organism evidence="1 2">
    <name type="scientific">Paraburkholderia humisilvae</name>
    <dbReference type="NCBI Taxonomy" id="627669"/>
    <lineage>
        <taxon>Bacteria</taxon>
        <taxon>Pseudomonadati</taxon>
        <taxon>Pseudomonadota</taxon>
        <taxon>Betaproteobacteria</taxon>
        <taxon>Burkholderiales</taxon>
        <taxon>Burkholderiaceae</taxon>
        <taxon>Paraburkholderia</taxon>
    </lineage>
</organism>
<dbReference type="AlphaFoldDB" id="A0A6J5F7L2"/>
<proteinExistence type="predicted"/>
<evidence type="ECO:0000313" key="1">
    <source>
        <dbReference type="EMBL" id="CAB3774888.1"/>
    </source>
</evidence>
<reference evidence="1 2" key="1">
    <citation type="submission" date="2020-04" db="EMBL/GenBank/DDBJ databases">
        <authorList>
            <person name="De Canck E."/>
        </authorList>
    </citation>
    <scope>NUCLEOTIDE SEQUENCE [LARGE SCALE GENOMIC DNA]</scope>
    <source>
        <strain evidence="1 2">LMG 29542</strain>
    </source>
</reference>
<accession>A0A6J5F7L2</accession>
<dbReference type="EMBL" id="CADIKH010000195">
    <property type="protein sequence ID" value="CAB3774888.1"/>
    <property type="molecule type" value="Genomic_DNA"/>
</dbReference>
<dbReference type="Proteomes" id="UP000494363">
    <property type="component" value="Unassembled WGS sequence"/>
</dbReference>
<sequence length="72" mass="7836">MHNCLPDLIPAPGVSGGKVTLLKQAGVPWARGRMPPATVKFRIRRLLLGNELPCERLKCDAACLGWSELSII</sequence>
<name>A0A6J5F7L2_9BURK</name>
<evidence type="ECO:0000313" key="2">
    <source>
        <dbReference type="Proteomes" id="UP000494363"/>
    </source>
</evidence>